<proteinExistence type="predicted"/>
<comment type="caution">
    <text evidence="2">The sequence shown here is derived from an EMBL/GenBank/DDBJ whole genome shotgun (WGS) entry which is preliminary data.</text>
</comment>
<evidence type="ECO:0000313" key="3">
    <source>
        <dbReference type="Proteomes" id="UP000704467"/>
    </source>
</evidence>
<sequence length="90" mass="9046">MAIRIAVQNIRNKKKPITVTVVMVNIGVNIEAGAGVVPSVGLAVIAANIPTLNILSESMAKIEANGVVAGVVTVASASSIMAICACSSSR</sequence>
<protein>
    <submittedName>
        <fullName evidence="2">Uncharacterized protein</fullName>
    </submittedName>
</protein>
<dbReference type="Proteomes" id="UP000704467">
    <property type="component" value="Unassembled WGS sequence"/>
</dbReference>
<keyword evidence="3" id="KW-1185">Reference proteome</keyword>
<dbReference type="EMBL" id="JAAVLN010000002">
    <property type="protein sequence ID" value="NKC04554.1"/>
    <property type="molecule type" value="Genomic_DNA"/>
</dbReference>
<keyword evidence="1" id="KW-1133">Transmembrane helix</keyword>
<keyword evidence="1" id="KW-0472">Membrane</keyword>
<reference evidence="2 3" key="1">
    <citation type="submission" date="2020-03" db="EMBL/GenBank/DDBJ databases">
        <title>Whole genome sequencing of clinical and environmental type strains of Ochrobactrum.</title>
        <authorList>
            <person name="Dharne M."/>
        </authorList>
    </citation>
    <scope>NUCLEOTIDE SEQUENCE [LARGE SCALE GENOMIC DNA]</scope>
    <source>
        <strain evidence="2 3">CIP 109452</strain>
    </source>
</reference>
<organism evidence="2 3">
    <name type="scientific">Brucella haematophila</name>
    <dbReference type="NCBI Taxonomy" id="419474"/>
    <lineage>
        <taxon>Bacteria</taxon>
        <taxon>Pseudomonadati</taxon>
        <taxon>Pseudomonadota</taxon>
        <taxon>Alphaproteobacteria</taxon>
        <taxon>Hyphomicrobiales</taxon>
        <taxon>Brucellaceae</taxon>
        <taxon>Brucella/Ochrobactrum group</taxon>
        <taxon>Brucella</taxon>
    </lineage>
</organism>
<accession>A0ABX1DNP9</accession>
<evidence type="ECO:0000256" key="1">
    <source>
        <dbReference type="SAM" id="Phobius"/>
    </source>
</evidence>
<dbReference type="RefSeq" id="WP_235889768.1">
    <property type="nucleotide sequence ID" value="NZ_JBHEEQ010000002.1"/>
</dbReference>
<feature type="transmembrane region" description="Helical" evidence="1">
    <location>
        <begin position="67"/>
        <end position="86"/>
    </location>
</feature>
<name>A0ABX1DNP9_9HYPH</name>
<feature type="transmembrane region" description="Helical" evidence="1">
    <location>
        <begin position="21"/>
        <end position="47"/>
    </location>
</feature>
<gene>
    <name evidence="2" type="ORF">HED55_18935</name>
</gene>
<evidence type="ECO:0000313" key="2">
    <source>
        <dbReference type="EMBL" id="NKC04554.1"/>
    </source>
</evidence>
<keyword evidence="1" id="KW-0812">Transmembrane</keyword>